<dbReference type="Gene3D" id="3.40.50.720">
    <property type="entry name" value="NAD(P)-binding Rossmann-like Domain"/>
    <property type="match status" value="1"/>
</dbReference>
<dbReference type="EMBL" id="MU865290">
    <property type="protein sequence ID" value="KAK4231865.1"/>
    <property type="molecule type" value="Genomic_DNA"/>
</dbReference>
<sequence>MAPKFPSVSLRNTFIKTLHKKPYPSISPSLPELSQSDRTVVIAGGSTGIGFAIARAFVQAKAKKLILLGRRETVLYDAIAKLKTEEDTKDTILEGRACDIANLKETQKLWTEFKAEGIEVDVLVMNAAVTGDSTAILKAGFEKTWGVFEVNVRALLDFAGWFYQQNEESKKFFVNVSSSAIHNLKTESAAIPAYGLTKNAGTLLLQQIARDTDVGEMQIVSFHPGAVLTEMARDNGFDEDMMEWDDENLAGQFAVWAASDKARPLHGRFLTVHWDVDEITSSEALQAIDADDHHLKIGVIGVDGDH</sequence>
<proteinExistence type="inferred from homology"/>
<dbReference type="PANTHER" id="PTHR43115:SF4">
    <property type="entry name" value="DEHYDROGENASE_REDUCTASE SDR FAMILY MEMBER 11"/>
    <property type="match status" value="1"/>
</dbReference>
<dbReference type="Proteomes" id="UP001301958">
    <property type="component" value="Unassembled WGS sequence"/>
</dbReference>
<dbReference type="InterPro" id="IPR036291">
    <property type="entry name" value="NAD(P)-bd_dom_sf"/>
</dbReference>
<dbReference type="PANTHER" id="PTHR43115">
    <property type="entry name" value="DEHYDROGENASE/REDUCTASE SDR FAMILY MEMBER 11"/>
    <property type="match status" value="1"/>
</dbReference>
<gene>
    <name evidence="3" type="ORF">QBC38DRAFT_533205</name>
</gene>
<evidence type="ECO:0000256" key="2">
    <source>
        <dbReference type="ARBA" id="ARBA00023002"/>
    </source>
</evidence>
<dbReference type="Pfam" id="PF00106">
    <property type="entry name" value="adh_short"/>
    <property type="match status" value="1"/>
</dbReference>
<dbReference type="InterPro" id="IPR002347">
    <property type="entry name" value="SDR_fam"/>
</dbReference>
<organism evidence="3 4">
    <name type="scientific">Podospora fimiseda</name>
    <dbReference type="NCBI Taxonomy" id="252190"/>
    <lineage>
        <taxon>Eukaryota</taxon>
        <taxon>Fungi</taxon>
        <taxon>Dikarya</taxon>
        <taxon>Ascomycota</taxon>
        <taxon>Pezizomycotina</taxon>
        <taxon>Sordariomycetes</taxon>
        <taxon>Sordariomycetidae</taxon>
        <taxon>Sordariales</taxon>
        <taxon>Podosporaceae</taxon>
        <taxon>Podospora</taxon>
    </lineage>
</organism>
<dbReference type="PRINTS" id="PR00081">
    <property type="entry name" value="GDHRDH"/>
</dbReference>
<reference evidence="3" key="1">
    <citation type="journal article" date="2023" name="Mol. Phylogenet. Evol.">
        <title>Genome-scale phylogeny and comparative genomics of the fungal order Sordariales.</title>
        <authorList>
            <person name="Hensen N."/>
            <person name="Bonometti L."/>
            <person name="Westerberg I."/>
            <person name="Brannstrom I.O."/>
            <person name="Guillou S."/>
            <person name="Cros-Aarteil S."/>
            <person name="Calhoun S."/>
            <person name="Haridas S."/>
            <person name="Kuo A."/>
            <person name="Mondo S."/>
            <person name="Pangilinan J."/>
            <person name="Riley R."/>
            <person name="LaButti K."/>
            <person name="Andreopoulos B."/>
            <person name="Lipzen A."/>
            <person name="Chen C."/>
            <person name="Yan M."/>
            <person name="Daum C."/>
            <person name="Ng V."/>
            <person name="Clum A."/>
            <person name="Steindorff A."/>
            <person name="Ohm R.A."/>
            <person name="Martin F."/>
            <person name="Silar P."/>
            <person name="Natvig D.O."/>
            <person name="Lalanne C."/>
            <person name="Gautier V."/>
            <person name="Ament-Velasquez S.L."/>
            <person name="Kruys A."/>
            <person name="Hutchinson M.I."/>
            <person name="Powell A.J."/>
            <person name="Barry K."/>
            <person name="Miller A.N."/>
            <person name="Grigoriev I.V."/>
            <person name="Debuchy R."/>
            <person name="Gladieux P."/>
            <person name="Hiltunen Thoren M."/>
            <person name="Johannesson H."/>
        </authorList>
    </citation>
    <scope>NUCLEOTIDE SEQUENCE</scope>
    <source>
        <strain evidence="3">CBS 990.96</strain>
    </source>
</reference>
<name>A0AAN7BYG0_9PEZI</name>
<reference evidence="3" key="2">
    <citation type="submission" date="2023-05" db="EMBL/GenBank/DDBJ databases">
        <authorList>
            <consortium name="Lawrence Berkeley National Laboratory"/>
            <person name="Steindorff A."/>
            <person name="Hensen N."/>
            <person name="Bonometti L."/>
            <person name="Westerberg I."/>
            <person name="Brannstrom I.O."/>
            <person name="Guillou S."/>
            <person name="Cros-Aarteil S."/>
            <person name="Calhoun S."/>
            <person name="Haridas S."/>
            <person name="Kuo A."/>
            <person name="Mondo S."/>
            <person name="Pangilinan J."/>
            <person name="Riley R."/>
            <person name="Labutti K."/>
            <person name="Andreopoulos B."/>
            <person name="Lipzen A."/>
            <person name="Chen C."/>
            <person name="Yanf M."/>
            <person name="Daum C."/>
            <person name="Ng V."/>
            <person name="Clum A."/>
            <person name="Ohm R."/>
            <person name="Martin F."/>
            <person name="Silar P."/>
            <person name="Natvig D."/>
            <person name="Lalanne C."/>
            <person name="Gautier V."/>
            <person name="Ament-Velasquez S.L."/>
            <person name="Kruys A."/>
            <person name="Hutchinson M.I."/>
            <person name="Powell A.J."/>
            <person name="Barry K."/>
            <person name="Miller A.N."/>
            <person name="Grigoriev I.V."/>
            <person name="Debuchy R."/>
            <person name="Gladieux P."/>
            <person name="Thoren M.H."/>
            <person name="Johannesson H."/>
        </authorList>
    </citation>
    <scope>NUCLEOTIDE SEQUENCE</scope>
    <source>
        <strain evidence="3">CBS 990.96</strain>
    </source>
</reference>
<dbReference type="GO" id="GO:0016491">
    <property type="term" value="F:oxidoreductase activity"/>
    <property type="evidence" value="ECO:0007669"/>
    <property type="project" value="UniProtKB-KW"/>
</dbReference>
<keyword evidence="4" id="KW-1185">Reference proteome</keyword>
<dbReference type="AlphaFoldDB" id="A0AAN7BYG0"/>
<protein>
    <submittedName>
        <fullName evidence="3">NAD(P)-binding protein</fullName>
    </submittedName>
</protein>
<comment type="caution">
    <text evidence="3">The sequence shown here is derived from an EMBL/GenBank/DDBJ whole genome shotgun (WGS) entry which is preliminary data.</text>
</comment>
<comment type="similarity">
    <text evidence="1">Belongs to the short-chain dehydrogenases/reductases (SDR) family.</text>
</comment>
<evidence type="ECO:0000256" key="1">
    <source>
        <dbReference type="ARBA" id="ARBA00006484"/>
    </source>
</evidence>
<accession>A0AAN7BYG0</accession>
<evidence type="ECO:0000313" key="4">
    <source>
        <dbReference type="Proteomes" id="UP001301958"/>
    </source>
</evidence>
<evidence type="ECO:0000313" key="3">
    <source>
        <dbReference type="EMBL" id="KAK4231865.1"/>
    </source>
</evidence>
<dbReference type="SUPFAM" id="SSF51735">
    <property type="entry name" value="NAD(P)-binding Rossmann-fold domains"/>
    <property type="match status" value="1"/>
</dbReference>
<keyword evidence="2" id="KW-0560">Oxidoreductase</keyword>